<evidence type="ECO:0000256" key="9">
    <source>
        <dbReference type="ARBA" id="ARBA00038030"/>
    </source>
</evidence>
<dbReference type="PROSITE" id="PS50005">
    <property type="entry name" value="TPR"/>
    <property type="match status" value="3"/>
</dbReference>
<keyword evidence="2 11" id="KW-0812">Transmembrane</keyword>
<feature type="repeat" description="TPR" evidence="10">
    <location>
        <begin position="352"/>
        <end position="385"/>
    </location>
</feature>
<evidence type="ECO:0000256" key="6">
    <source>
        <dbReference type="ARBA" id="ARBA00022989"/>
    </source>
</evidence>
<dbReference type="GO" id="GO:0030150">
    <property type="term" value="P:protein import into mitochondrial matrix"/>
    <property type="evidence" value="ECO:0007669"/>
    <property type="project" value="TreeGrafter"/>
</dbReference>
<dbReference type="SMART" id="SM00028">
    <property type="entry name" value="TPR"/>
    <property type="match status" value="11"/>
</dbReference>
<evidence type="ECO:0000256" key="2">
    <source>
        <dbReference type="ARBA" id="ARBA00022692"/>
    </source>
</evidence>
<comment type="caution">
    <text evidence="12">The sequence shown here is derived from an EMBL/GenBank/DDBJ whole genome shotgun (WGS) entry which is preliminary data.</text>
</comment>
<keyword evidence="6 11" id="KW-1133">Transmembrane helix</keyword>
<dbReference type="Pfam" id="PF07721">
    <property type="entry name" value="TPR_4"/>
    <property type="match status" value="1"/>
</dbReference>
<dbReference type="GO" id="GO:0045039">
    <property type="term" value="P:protein insertion into mitochondrial inner membrane"/>
    <property type="evidence" value="ECO:0007669"/>
    <property type="project" value="TreeGrafter"/>
</dbReference>
<protein>
    <submittedName>
        <fullName evidence="12">Uncharacterized protein</fullName>
    </submittedName>
</protein>
<reference evidence="12 13" key="1">
    <citation type="submission" date="2019-09" db="EMBL/GenBank/DDBJ databases">
        <authorList>
            <consortium name="DOE Joint Genome Institute"/>
            <person name="Mondo S.J."/>
            <person name="Navarro-Mendoza M.I."/>
            <person name="Perez-Arques C."/>
            <person name="Panchal S."/>
            <person name="Nicolas F.E."/>
            <person name="Ganguly P."/>
            <person name="Pangilinan J."/>
            <person name="Grigoriev I."/>
            <person name="Heitman J."/>
            <person name="Sanya K."/>
            <person name="Garre V."/>
        </authorList>
    </citation>
    <scope>NUCLEOTIDE SEQUENCE [LARGE SCALE GENOMIC DNA]</scope>
    <source>
        <strain evidence="12 13">MU402</strain>
    </source>
</reference>
<keyword evidence="8 11" id="KW-0472">Membrane</keyword>
<dbReference type="PROSITE" id="PS50293">
    <property type="entry name" value="TPR_REGION"/>
    <property type="match status" value="2"/>
</dbReference>
<keyword evidence="5 10" id="KW-0802">TPR repeat</keyword>
<dbReference type="Pfam" id="PF00515">
    <property type="entry name" value="TPR_1"/>
    <property type="match status" value="1"/>
</dbReference>
<dbReference type="AlphaFoldDB" id="A0A8H4BEL0"/>
<evidence type="ECO:0000256" key="4">
    <source>
        <dbReference type="ARBA" id="ARBA00022787"/>
    </source>
</evidence>
<evidence type="ECO:0000256" key="8">
    <source>
        <dbReference type="ARBA" id="ARBA00023136"/>
    </source>
</evidence>
<dbReference type="GO" id="GO:0030943">
    <property type="term" value="F:mitochondrion targeting sequence binding"/>
    <property type="evidence" value="ECO:0007669"/>
    <property type="project" value="TreeGrafter"/>
</dbReference>
<feature type="repeat" description="TPR" evidence="10">
    <location>
        <begin position="420"/>
        <end position="453"/>
    </location>
</feature>
<dbReference type="Pfam" id="PF13414">
    <property type="entry name" value="TPR_11"/>
    <property type="match status" value="1"/>
</dbReference>
<dbReference type="InterPro" id="IPR019734">
    <property type="entry name" value="TPR_rpt"/>
</dbReference>
<dbReference type="InterPro" id="IPR011990">
    <property type="entry name" value="TPR-like_helical_dom_sf"/>
</dbReference>
<dbReference type="Pfam" id="PF14559">
    <property type="entry name" value="TPR_19"/>
    <property type="match status" value="1"/>
</dbReference>
<dbReference type="SUPFAM" id="SSF48452">
    <property type="entry name" value="TPR-like"/>
    <property type="match status" value="2"/>
</dbReference>
<keyword evidence="3" id="KW-0677">Repeat</keyword>
<evidence type="ECO:0000256" key="11">
    <source>
        <dbReference type="SAM" id="Phobius"/>
    </source>
</evidence>
<dbReference type="GO" id="GO:0042802">
    <property type="term" value="F:identical protein binding"/>
    <property type="evidence" value="ECO:0007669"/>
    <property type="project" value="InterPro"/>
</dbReference>
<gene>
    <name evidence="12" type="ORF">FB192DRAFT_1448008</name>
</gene>
<dbReference type="PANTHER" id="PTHR46208">
    <property type="entry name" value="MITOCHONDRIAL IMPORT RECEPTOR SUBUNIT TOM70"/>
    <property type="match status" value="1"/>
</dbReference>
<evidence type="ECO:0000256" key="7">
    <source>
        <dbReference type="ARBA" id="ARBA00023128"/>
    </source>
</evidence>
<keyword evidence="7" id="KW-0496">Mitochondrion</keyword>
<dbReference type="GO" id="GO:0005741">
    <property type="term" value="C:mitochondrial outer membrane"/>
    <property type="evidence" value="ECO:0007669"/>
    <property type="project" value="UniProtKB-SubCell"/>
</dbReference>
<dbReference type="Gene3D" id="1.25.40.10">
    <property type="entry name" value="Tetratricopeptide repeat domain"/>
    <property type="match status" value="2"/>
</dbReference>
<evidence type="ECO:0000313" key="12">
    <source>
        <dbReference type="EMBL" id="KAF1800680.1"/>
    </source>
</evidence>
<accession>A0A8H4BEL0</accession>
<proteinExistence type="inferred from homology"/>
<dbReference type="Pfam" id="PF13432">
    <property type="entry name" value="TPR_16"/>
    <property type="match status" value="1"/>
</dbReference>
<dbReference type="InterPro" id="IPR011717">
    <property type="entry name" value="TPR-4"/>
</dbReference>
<comment type="similarity">
    <text evidence="9">Belongs to the Tom70 family.</text>
</comment>
<keyword evidence="4" id="KW-1000">Mitochondrion outer membrane</keyword>
<evidence type="ECO:0000256" key="3">
    <source>
        <dbReference type="ARBA" id="ARBA00022737"/>
    </source>
</evidence>
<dbReference type="PANTHER" id="PTHR46208:SF1">
    <property type="entry name" value="MITOCHONDRIAL IMPORT RECEPTOR SUBUNIT TOM70"/>
    <property type="match status" value="1"/>
</dbReference>
<name>A0A8H4BEL0_MUCCL</name>
<feature type="transmembrane region" description="Helical" evidence="11">
    <location>
        <begin position="21"/>
        <end position="42"/>
    </location>
</feature>
<comment type="subcellular location">
    <subcellularLocation>
        <location evidence="1">Mitochondrion outer membrane</location>
        <topology evidence="1">Single-pass membrane protein</topology>
    </subcellularLocation>
</comment>
<sequence>MASKQAPEPSALHKFLDSKSWKFYAAAVAGITLVAGTGAFLLSNQQHSSMKQRYQDELVPDLTDDMYEAMSENVIGLLSAQQRLTAATSLKTKGNQAFAEKRYQQAIQLYTQAIRFLADPIFYSNRAACYANLNQPDRVIADCTEALRLNPTYIKALQRRAIGYDFLGDAENALFDFTSLSILEGFKNKVALEHTHKLLKAISEEKASKVIKTRAPRLPSPVYINAYLDSFRPDIRCNDLPYTIDEDSGDAYYVKARSALAQKKYYDALDYIKLAVDRGCSNQAVAHNLKGTLIFLEGQSDEALNAFNEALRLDPNYIQVYIKKSNVYMEKGDLTAALAQMEIASNLSPLDPDIYYHLGQIHYISGHYDLAMKDYAESIRLDPTFVYAHIQLAVVQHRLGNHSTAVAMFQKISTQFPTQAEVFNYYGEVLIDQGNIQGAINMFDKAMALDPSHPLPFINKAMILYQHLGRPDEAIQLCKSALDADPACDAAVASLAQMLIEQDRPSEALVYYEKAIPLARTQPELEHAISYVEATKAQIRFAKEYPNAAAKLRTLK</sequence>
<dbReference type="GO" id="GO:0008320">
    <property type="term" value="F:protein transmembrane transporter activity"/>
    <property type="evidence" value="ECO:0007669"/>
    <property type="project" value="TreeGrafter"/>
</dbReference>
<evidence type="ECO:0000256" key="1">
    <source>
        <dbReference type="ARBA" id="ARBA00004572"/>
    </source>
</evidence>
<dbReference type="Pfam" id="PF13181">
    <property type="entry name" value="TPR_8"/>
    <property type="match status" value="1"/>
</dbReference>
<dbReference type="EMBL" id="JAAECE010000005">
    <property type="protein sequence ID" value="KAF1800680.1"/>
    <property type="molecule type" value="Genomic_DNA"/>
</dbReference>
<organism evidence="12 13">
    <name type="scientific">Mucor circinelloides f. lusitanicus</name>
    <name type="common">Mucor racemosus var. lusitanicus</name>
    <dbReference type="NCBI Taxonomy" id="29924"/>
    <lineage>
        <taxon>Eukaryota</taxon>
        <taxon>Fungi</taxon>
        <taxon>Fungi incertae sedis</taxon>
        <taxon>Mucoromycota</taxon>
        <taxon>Mucoromycotina</taxon>
        <taxon>Mucoromycetes</taxon>
        <taxon>Mucorales</taxon>
        <taxon>Mucorineae</taxon>
        <taxon>Mucoraceae</taxon>
        <taxon>Mucor</taxon>
    </lineage>
</organism>
<dbReference type="Proteomes" id="UP000469890">
    <property type="component" value="Unassembled WGS sequence"/>
</dbReference>
<evidence type="ECO:0000313" key="13">
    <source>
        <dbReference type="Proteomes" id="UP000469890"/>
    </source>
</evidence>
<evidence type="ECO:0000256" key="10">
    <source>
        <dbReference type="PROSITE-ProRule" id="PRU00339"/>
    </source>
</evidence>
<evidence type="ECO:0000256" key="5">
    <source>
        <dbReference type="ARBA" id="ARBA00022803"/>
    </source>
</evidence>
<feature type="repeat" description="TPR" evidence="10">
    <location>
        <begin position="284"/>
        <end position="317"/>
    </location>
</feature>